<evidence type="ECO:0000256" key="10">
    <source>
        <dbReference type="HAMAP-Rule" id="MF_01486"/>
    </source>
</evidence>
<dbReference type="EMBL" id="CM001475">
    <property type="protein sequence ID" value="EIC31371.1"/>
    <property type="molecule type" value="Genomic_DNA"/>
</dbReference>
<proteinExistence type="inferred from homology"/>
<keyword evidence="9 10" id="KW-0234">DNA repair</keyword>
<name>H8GHQ3_METAL</name>
<protein>
    <recommendedName>
        <fullName evidence="10">RecBCD enzyme subunit RecC</fullName>
    </recommendedName>
    <alternativeName>
        <fullName evidence="10">Exonuclease V subunit RecC</fullName>
        <shortName evidence="10">ExoV subunit RecC</shortName>
    </alternativeName>
    <alternativeName>
        <fullName evidence="10">Helicase/nuclease RecBCD subunit RecC</fullName>
    </alternativeName>
</protein>
<keyword evidence="2 10" id="KW-0547">Nucleotide-binding</keyword>
<dbReference type="GO" id="GO:0005524">
    <property type="term" value="F:ATP binding"/>
    <property type="evidence" value="ECO:0007669"/>
    <property type="project" value="UniProtKB-UniRule"/>
</dbReference>
<dbReference type="Pfam" id="PF04257">
    <property type="entry name" value="Exonuc_V_gamma"/>
    <property type="match status" value="1"/>
</dbReference>
<dbReference type="PANTHER" id="PTHR30591">
    <property type="entry name" value="RECBCD ENZYME SUBUNIT RECC"/>
    <property type="match status" value="1"/>
</dbReference>
<dbReference type="InterPro" id="IPR041500">
    <property type="entry name" value="RecC_C"/>
</dbReference>
<dbReference type="NCBIfam" id="TIGR01450">
    <property type="entry name" value="recC"/>
    <property type="match status" value="1"/>
</dbReference>
<evidence type="ECO:0000256" key="4">
    <source>
        <dbReference type="ARBA" id="ARBA00022801"/>
    </source>
</evidence>
<evidence type="ECO:0000313" key="13">
    <source>
        <dbReference type="Proteomes" id="UP000005090"/>
    </source>
</evidence>
<dbReference type="GO" id="GO:0000724">
    <property type="term" value="P:double-strand break repair via homologous recombination"/>
    <property type="evidence" value="ECO:0007669"/>
    <property type="project" value="UniProtKB-UniRule"/>
</dbReference>
<dbReference type="HAMAP" id="MF_01486">
    <property type="entry name" value="RecC"/>
    <property type="match status" value="1"/>
</dbReference>
<evidence type="ECO:0000256" key="6">
    <source>
        <dbReference type="ARBA" id="ARBA00022839"/>
    </source>
</evidence>
<comment type="similarity">
    <text evidence="10">Belongs to the RecC family.</text>
</comment>
<dbReference type="AlphaFoldDB" id="H8GHQ3"/>
<accession>H8GHQ3</accession>
<gene>
    <name evidence="10" type="primary">recC</name>
    <name evidence="12" type="ORF">Metal_3726</name>
</gene>
<keyword evidence="5 10" id="KW-0347">Helicase</keyword>
<dbReference type="Gene3D" id="3.40.50.10930">
    <property type="match status" value="1"/>
</dbReference>
<dbReference type="InterPro" id="IPR013986">
    <property type="entry name" value="DExx_box_DNA_helicase_dom_sf"/>
</dbReference>
<keyword evidence="7 10" id="KW-0067">ATP-binding</keyword>
<dbReference type="Proteomes" id="UP000005090">
    <property type="component" value="Chromosome"/>
</dbReference>
<dbReference type="STRING" id="686340.Metal_3726"/>
<dbReference type="GO" id="GO:0008854">
    <property type="term" value="F:exodeoxyribonuclease V activity"/>
    <property type="evidence" value="ECO:0007669"/>
    <property type="project" value="InterPro"/>
</dbReference>
<keyword evidence="8 10" id="KW-0238">DNA-binding</keyword>
<evidence type="ECO:0000313" key="12">
    <source>
        <dbReference type="EMBL" id="EIC31371.1"/>
    </source>
</evidence>
<keyword evidence="3 10" id="KW-0227">DNA damage</keyword>
<keyword evidence="1 10" id="KW-0540">Nuclease</keyword>
<comment type="subunit">
    <text evidence="10">Heterotrimer of RecB, RecC and RecD. All subunits contribute to DNA-binding.</text>
</comment>
<comment type="function">
    <text evidence="10">A helicase/nuclease that prepares dsDNA breaks (DSB) for recombinational DNA repair. Binds to DSBs and unwinds DNA via a highly rapid and processive ATP-dependent bidirectional helicase activity. Unwinds dsDNA until it encounters a Chi (crossover hotspot instigator) sequence from the 3' direction. Cuts ssDNA a few nucleotides 3' to the Chi site. The properties and activities of the enzyme are changed at Chi. The Chi-altered holoenzyme produces a long 3'-ssDNA overhang and facilitates RecA-binding to the ssDNA for homologous DNA recombination and repair. Holoenzyme degrades any linearized DNA that is unable to undergo homologous recombination. In the holoenzyme this subunit recognizes the wild-type Chi sequence, and when added to isolated RecB increases its ATP-dependent helicase processivity.</text>
</comment>
<evidence type="ECO:0000256" key="7">
    <source>
        <dbReference type="ARBA" id="ARBA00022840"/>
    </source>
</evidence>
<comment type="miscellaneous">
    <text evidence="10">In the RecBCD complex, RecB has a slow 3'-5' helicase, an exonuclease activity and loads RecA onto ssDNA, RecD has a fast 5'-3' helicase activity, while RecC stimulates the ATPase and processivity of the RecB helicase and contributes to recognition of the Chi site.</text>
</comment>
<dbReference type="RefSeq" id="WP_005374675.1">
    <property type="nucleotide sequence ID" value="NZ_CM001475.1"/>
</dbReference>
<keyword evidence="13" id="KW-1185">Reference proteome</keyword>
<evidence type="ECO:0000256" key="8">
    <source>
        <dbReference type="ARBA" id="ARBA00023125"/>
    </source>
</evidence>
<dbReference type="SUPFAM" id="SSF52980">
    <property type="entry name" value="Restriction endonuclease-like"/>
    <property type="match status" value="1"/>
</dbReference>
<keyword evidence="6 10" id="KW-0269">Exonuclease</keyword>
<evidence type="ECO:0000256" key="5">
    <source>
        <dbReference type="ARBA" id="ARBA00022806"/>
    </source>
</evidence>
<evidence type="ECO:0000259" key="11">
    <source>
        <dbReference type="Pfam" id="PF17946"/>
    </source>
</evidence>
<sequence>MPESSSSTSLDSGIAVIHSNQLEQLRDVVAYWLRHHPLNPLEYEVFLVQSNGMGQWLKQSLAQNSALGIAAAIRMQLPSLFIWSVYRAVLGERIPLEQPLAKAPLTWRLYRLLPTLVSKPGFETLKAFLAKGSDSRKRYQLAEQLADLFDQYQVYRSDWLTDWAQGENVLRDAHGESQPMPEAECWQTGLWQAVLADLGGEASPFASRSAVHTQFMSRIGTLTDRPPGIPRRIILFGLSSLPQQSLEVLEKLGRFCQIVLFVHNPCRHYWADIIEDKDLLKAERRRQAYKKPEQTSLLDTGDLHLDAPPLLAAWGKQGRDYIRLLDHFDEKQRYRDWHWPDNKIDLFADYGESPDRRTLLQHLQQSILDLEPLPKAPALLKRADDSMVFHVAHSRQREVEILHDRLLARFEAAEKNGKPLSPRDIIVMVPDINAYAPHIRAVFGLHPPGDPRHIPYSLADREQRGNDPLLTAVEALLDLPDSRFTVSEYLDLLEVGALRARFEIEENAIPRLHQWIEEAGIRWGLNAEQRARVIGMPELEANTWRFGLRRMLLGYAVGAGEAFDGIEPYEEIGGLDAQWLGGLAFLLETLENHARRLAQPQSFTDWRQTLQSLLDAFFTAGSEAERKTLDTLAETLEKWCRYCAQAGLGPDDKLPIQVVREAWLAGVDEPALHQRFLSSKVNFCTLMPMRAIPFRQICLLGMNDGDYPRSRQVNGFDLMSQRGQYRPGDRSRRQDDQYLFLEALLSAREQLYISWIGRSIRDDSKRPPSVLVGQLRDVLAQGWALKDGRPLLEAITVCHPLQPFSLKYVTKPQGPRPELFTYAKEWFSETLPAEADASAPVPAEEKLLTVPLEFLERFLKAPVKAFCKYALKFGFDDETVTSKDHEPFHFDSLQTYLYGNDLLGALKDTNPDDVEAFLDHQRAIMAQKGQLPLGGFAKAFYTTLTEPVKTAWKNYQALRLDWPTAREAHVTALKFRLSDGAPMELTGELGHLRQHRDHEKLALVYLTVQPLMPKEGIKYPKLVEYWVRHLTACADGLDTWTLVAAADGVIEMPPMDKEKAFGHLQILLEAVCQGLRHPLPVACKTAFAWLGAQPDNKIKAARACYDGSDWKDGEVTYDPYLARFFPTFEELQRTGSGFESWAETLYGPFYDHIQNSSSAAEAQS</sequence>
<dbReference type="InterPro" id="IPR006697">
    <property type="entry name" value="RecC"/>
</dbReference>
<evidence type="ECO:0000256" key="3">
    <source>
        <dbReference type="ARBA" id="ARBA00022763"/>
    </source>
</evidence>
<feature type="domain" description="RecC C-terminal" evidence="11">
    <location>
        <begin position="849"/>
        <end position="1092"/>
    </location>
</feature>
<dbReference type="InterPro" id="IPR011335">
    <property type="entry name" value="Restrct_endonuc-II-like"/>
</dbReference>
<dbReference type="Pfam" id="PF17946">
    <property type="entry name" value="RecC_C"/>
    <property type="match status" value="1"/>
</dbReference>
<evidence type="ECO:0000256" key="2">
    <source>
        <dbReference type="ARBA" id="ARBA00022741"/>
    </source>
</evidence>
<dbReference type="SUPFAM" id="SSF52540">
    <property type="entry name" value="P-loop containing nucleoside triphosphate hydrolases"/>
    <property type="match status" value="2"/>
</dbReference>
<dbReference type="PANTHER" id="PTHR30591:SF1">
    <property type="entry name" value="RECBCD ENZYME SUBUNIT RECC"/>
    <property type="match status" value="1"/>
</dbReference>
<dbReference type="GO" id="GO:0003677">
    <property type="term" value="F:DNA binding"/>
    <property type="evidence" value="ECO:0007669"/>
    <property type="project" value="UniProtKB-UniRule"/>
</dbReference>
<dbReference type="Gene3D" id="3.40.50.300">
    <property type="entry name" value="P-loop containing nucleotide triphosphate hydrolases"/>
    <property type="match status" value="2"/>
</dbReference>
<dbReference type="GO" id="GO:0003678">
    <property type="term" value="F:DNA helicase activity"/>
    <property type="evidence" value="ECO:0007669"/>
    <property type="project" value="UniProtKB-UniRule"/>
</dbReference>
<evidence type="ECO:0000256" key="1">
    <source>
        <dbReference type="ARBA" id="ARBA00022722"/>
    </source>
</evidence>
<reference evidence="12 13" key="1">
    <citation type="journal article" date="2013" name="Genome Announc.">
        <title>Genome Sequence of the Obligate Gammaproteobacterial Methanotroph Methylomicrobium album Strain BG8.</title>
        <authorList>
            <person name="Kits K.D."/>
            <person name="Kalyuzhnaya M.G."/>
            <person name="Klotz M.G."/>
            <person name="Jetten M.S."/>
            <person name="Op den Camp H.J."/>
            <person name="Vuilleumier S."/>
            <person name="Bringel F."/>
            <person name="Dispirito A.A."/>
            <person name="Murrell J.C."/>
            <person name="Bruce D."/>
            <person name="Cheng J.F."/>
            <person name="Copeland A."/>
            <person name="Goodwin L."/>
            <person name="Hauser L."/>
            <person name="Lajus A."/>
            <person name="Land M.L."/>
            <person name="Lapidus A."/>
            <person name="Lucas S."/>
            <person name="Medigue C."/>
            <person name="Pitluck S."/>
            <person name="Woyke T."/>
            <person name="Zeytun A."/>
            <person name="Stein L.Y."/>
        </authorList>
    </citation>
    <scope>NUCLEOTIDE SEQUENCE [LARGE SCALE GENOMIC DNA]</scope>
    <source>
        <strain evidence="12 13">BG8</strain>
    </source>
</reference>
<dbReference type="Gene3D" id="1.10.10.160">
    <property type="match status" value="1"/>
</dbReference>
<keyword evidence="4 10" id="KW-0378">Hydrolase</keyword>
<dbReference type="eggNOG" id="COG1330">
    <property type="taxonomic scope" value="Bacteria"/>
</dbReference>
<evidence type="ECO:0000256" key="9">
    <source>
        <dbReference type="ARBA" id="ARBA00023204"/>
    </source>
</evidence>
<dbReference type="GO" id="GO:0009338">
    <property type="term" value="C:exodeoxyribonuclease V complex"/>
    <property type="evidence" value="ECO:0007669"/>
    <property type="project" value="InterPro"/>
</dbReference>
<dbReference type="HOGENOM" id="CLU_007513_1_0_6"/>
<dbReference type="Gene3D" id="1.10.10.990">
    <property type="match status" value="1"/>
</dbReference>
<dbReference type="InterPro" id="IPR027417">
    <property type="entry name" value="P-loop_NTPase"/>
</dbReference>
<organism evidence="12 13">
    <name type="scientific">Methylomicrobium album BG8</name>
    <dbReference type="NCBI Taxonomy" id="686340"/>
    <lineage>
        <taxon>Bacteria</taxon>
        <taxon>Pseudomonadati</taxon>
        <taxon>Pseudomonadota</taxon>
        <taxon>Gammaproteobacteria</taxon>
        <taxon>Methylococcales</taxon>
        <taxon>Methylococcaceae</taxon>
        <taxon>Methylomicrobium</taxon>
    </lineage>
</organism>
<dbReference type="PIRSF" id="PIRSF000980">
    <property type="entry name" value="RecC"/>
    <property type="match status" value="1"/>
</dbReference>